<dbReference type="EMBL" id="CASHSV030000823">
    <property type="protein sequence ID" value="CAJ2679025.1"/>
    <property type="molecule type" value="Genomic_DNA"/>
</dbReference>
<dbReference type="Proteomes" id="UP001177021">
    <property type="component" value="Unassembled WGS sequence"/>
</dbReference>
<accession>A0ACB0MEC3</accession>
<organism evidence="1 2">
    <name type="scientific">Trifolium pratense</name>
    <name type="common">Red clover</name>
    <dbReference type="NCBI Taxonomy" id="57577"/>
    <lineage>
        <taxon>Eukaryota</taxon>
        <taxon>Viridiplantae</taxon>
        <taxon>Streptophyta</taxon>
        <taxon>Embryophyta</taxon>
        <taxon>Tracheophyta</taxon>
        <taxon>Spermatophyta</taxon>
        <taxon>Magnoliopsida</taxon>
        <taxon>eudicotyledons</taxon>
        <taxon>Gunneridae</taxon>
        <taxon>Pentapetalae</taxon>
        <taxon>rosids</taxon>
        <taxon>fabids</taxon>
        <taxon>Fabales</taxon>
        <taxon>Fabaceae</taxon>
        <taxon>Papilionoideae</taxon>
        <taxon>50 kb inversion clade</taxon>
        <taxon>NPAAA clade</taxon>
        <taxon>Hologalegina</taxon>
        <taxon>IRL clade</taxon>
        <taxon>Trifolieae</taxon>
        <taxon>Trifolium</taxon>
    </lineage>
</organism>
<comment type="caution">
    <text evidence="1">The sequence shown here is derived from an EMBL/GenBank/DDBJ whole genome shotgun (WGS) entry which is preliminary data.</text>
</comment>
<proteinExistence type="predicted"/>
<evidence type="ECO:0000313" key="1">
    <source>
        <dbReference type="EMBL" id="CAJ2679025.1"/>
    </source>
</evidence>
<keyword evidence="2" id="KW-1185">Reference proteome</keyword>
<reference evidence="1" key="1">
    <citation type="submission" date="2023-10" db="EMBL/GenBank/DDBJ databases">
        <authorList>
            <person name="Rodriguez Cubillos JULIANA M."/>
            <person name="De Vega J."/>
        </authorList>
    </citation>
    <scope>NUCLEOTIDE SEQUENCE</scope>
</reference>
<evidence type="ECO:0000313" key="2">
    <source>
        <dbReference type="Proteomes" id="UP001177021"/>
    </source>
</evidence>
<sequence length="206" mass="23371">MMTMCTYARLQALKLALELGAVFFIELDLKFEGAAAEGGRTPSIWDTFTHRYPEKIKDGSNGDVAIDTYHKYKEDVQIIKDMNLDSYRFSISWSRILPKLCFKEFGDRVKYWVTLNEPWGYSQNGYANGRMAPVRCSSWLNLNCTGGDSATEPYIVTHNQHLAHAAAVDVYKKKYQESENGVIGITMVANWYLPLSDSKSDQKAAQ</sequence>
<protein>
    <submittedName>
        <fullName evidence="1">Uncharacterized protein</fullName>
    </submittedName>
</protein>
<gene>
    <name evidence="1" type="ORF">MILVUS5_LOCUS41215</name>
</gene>
<name>A0ACB0MEC3_TRIPR</name>